<dbReference type="EMBL" id="JBGEDP010000001">
    <property type="protein sequence ID" value="MEY8016284.1"/>
    <property type="molecule type" value="Genomic_DNA"/>
</dbReference>
<keyword evidence="1" id="KW-0732">Signal</keyword>
<organism evidence="3 4">
    <name type="scientific">Mycobacterium servetii</name>
    <dbReference type="NCBI Taxonomy" id="3237418"/>
    <lineage>
        <taxon>Bacteria</taxon>
        <taxon>Bacillati</taxon>
        <taxon>Actinomycetota</taxon>
        <taxon>Actinomycetes</taxon>
        <taxon>Mycobacteriales</taxon>
        <taxon>Mycobacteriaceae</taxon>
        <taxon>Mycobacterium</taxon>
    </lineage>
</organism>
<feature type="domain" description="DUF732" evidence="2">
    <location>
        <begin position="32"/>
        <end position="107"/>
    </location>
</feature>
<dbReference type="InterPro" id="IPR007969">
    <property type="entry name" value="DUF732"/>
</dbReference>
<evidence type="ECO:0000259" key="2">
    <source>
        <dbReference type="Pfam" id="PF05305"/>
    </source>
</evidence>
<protein>
    <submittedName>
        <fullName evidence="3">DUF732 domain-containing protein</fullName>
    </submittedName>
</protein>
<proteinExistence type="predicted"/>
<keyword evidence="4" id="KW-1185">Reference proteome</keyword>
<dbReference type="Pfam" id="PF05305">
    <property type="entry name" value="DUF732"/>
    <property type="match status" value="1"/>
</dbReference>
<dbReference type="RefSeq" id="WP_369738671.1">
    <property type="nucleotide sequence ID" value="NZ_JBGEDP010000001.1"/>
</dbReference>
<accession>A0ABV4C160</accession>
<comment type="caution">
    <text evidence="3">The sequence shown here is derived from an EMBL/GenBank/DDBJ whole genome shotgun (WGS) entry which is preliminary data.</text>
</comment>
<feature type="chain" id="PRO_5045690296" evidence="1">
    <location>
        <begin position="28"/>
        <end position="107"/>
    </location>
</feature>
<dbReference type="Proteomes" id="UP001564760">
    <property type="component" value="Unassembled WGS sequence"/>
</dbReference>
<feature type="signal peptide" evidence="1">
    <location>
        <begin position="1"/>
        <end position="27"/>
    </location>
</feature>
<name>A0ABV4C160_9MYCO</name>
<evidence type="ECO:0000256" key="1">
    <source>
        <dbReference type="SAM" id="SignalP"/>
    </source>
</evidence>
<evidence type="ECO:0000313" key="3">
    <source>
        <dbReference type="EMBL" id="MEY8016284.1"/>
    </source>
</evidence>
<sequence length="107" mass="11040">MTSPRGLIALAVPVIIGAVLMPGAAVAAADAADDAFLSRMQTLGFTWPNGEDSAIVALGRKICADRTAGKTPDEIADHIHSTLGPEIVTFPDVTSMVSAAESNYCPE</sequence>
<gene>
    <name evidence="3" type="ORF">AB8998_15410</name>
</gene>
<reference evidence="3 4" key="1">
    <citation type="submission" date="2024-08" db="EMBL/GenBank/DDBJ databases">
        <title>Mycobacterium servetensis sp. nov., a novel rapid-growing mycobacterial species recovered from a human patient in Zaragoza, Spain.</title>
        <authorList>
            <person name="Tristancho-Baro A.I."/>
            <person name="Buenestado-Serrano S."/>
            <person name="Garcia De Viedma D."/>
            <person name="Milagro-Beamonte A."/>
            <person name="Burillo N."/>
            <person name="Sanz S."/>
            <person name="Lopez-Calleja A.I."/>
            <person name="Penas-Utrilla D."/>
            <person name="Guardingo M."/>
            <person name="Garcia M.J."/>
            <person name="Vinuelas-Bayon J."/>
        </authorList>
    </citation>
    <scope>NUCLEOTIDE SEQUENCE [LARGE SCALE GENOMIC DNA]</scope>
    <source>
        <strain evidence="4">HUMS_12744610</strain>
    </source>
</reference>
<evidence type="ECO:0000313" key="4">
    <source>
        <dbReference type="Proteomes" id="UP001564760"/>
    </source>
</evidence>